<reference evidence="3 4" key="1">
    <citation type="submission" date="2022-06" db="EMBL/GenBank/DDBJ databases">
        <title>Genomic Encyclopedia of Archaeal and Bacterial Type Strains, Phase II (KMG-II): from individual species to whole genera.</title>
        <authorList>
            <person name="Goeker M."/>
        </authorList>
    </citation>
    <scope>NUCLEOTIDE SEQUENCE [LARGE SCALE GENOMIC DNA]</scope>
    <source>
        <strain evidence="3 4">DSM 44255</strain>
    </source>
</reference>
<proteinExistence type="predicted"/>
<dbReference type="NCBIfam" id="TIGR03696">
    <property type="entry name" value="Rhs_assc_core"/>
    <property type="match status" value="1"/>
</dbReference>
<dbReference type="EMBL" id="JAMTCO010000009">
    <property type="protein sequence ID" value="MCP2271298.1"/>
    <property type="molecule type" value="Genomic_DNA"/>
</dbReference>
<dbReference type="InterPro" id="IPR036844">
    <property type="entry name" value="Hint_dom_sf"/>
</dbReference>
<feature type="region of interest" description="Disordered" evidence="1">
    <location>
        <begin position="61"/>
        <end position="94"/>
    </location>
</feature>
<dbReference type="Proteomes" id="UP001205185">
    <property type="component" value="Unassembled WGS sequence"/>
</dbReference>
<dbReference type="InterPro" id="IPR050708">
    <property type="entry name" value="T6SS_VgrG/RHS"/>
</dbReference>
<evidence type="ECO:0000259" key="2">
    <source>
        <dbReference type="SMART" id="SM00306"/>
    </source>
</evidence>
<dbReference type="SMART" id="SM00306">
    <property type="entry name" value="HintN"/>
    <property type="match status" value="1"/>
</dbReference>
<protein>
    <submittedName>
        <fullName evidence="3">Intein C-terminal splicing region/RHS repeat-associated core domain-containing protein</fullName>
    </submittedName>
</protein>
<feature type="compositionally biased region" description="Low complexity" evidence="1">
    <location>
        <begin position="1691"/>
        <end position="1712"/>
    </location>
</feature>
<evidence type="ECO:0000313" key="4">
    <source>
        <dbReference type="Proteomes" id="UP001205185"/>
    </source>
</evidence>
<dbReference type="SUPFAM" id="SSF51294">
    <property type="entry name" value="Hedgehog/intein (Hint) domain"/>
    <property type="match status" value="1"/>
</dbReference>
<dbReference type="Gene3D" id="2.180.10.10">
    <property type="entry name" value="RHS repeat-associated core"/>
    <property type="match status" value="2"/>
</dbReference>
<feature type="region of interest" description="Disordered" evidence="1">
    <location>
        <begin position="1678"/>
        <end position="1724"/>
    </location>
</feature>
<dbReference type="NCBIfam" id="TIGR01643">
    <property type="entry name" value="YD_repeat_2x"/>
    <property type="match status" value="1"/>
</dbReference>
<dbReference type="InterPro" id="IPR003587">
    <property type="entry name" value="Hint_dom_N"/>
</dbReference>
<feature type="compositionally biased region" description="Polar residues" evidence="1">
    <location>
        <begin position="64"/>
        <end position="81"/>
    </location>
</feature>
<dbReference type="CDD" id="cd00081">
    <property type="entry name" value="Hint"/>
    <property type="match status" value="1"/>
</dbReference>
<comment type="caution">
    <text evidence="3">The sequence shown here is derived from an EMBL/GenBank/DDBJ whole genome shotgun (WGS) entry which is preliminary data.</text>
</comment>
<feature type="compositionally biased region" description="Low complexity" evidence="1">
    <location>
        <begin position="251"/>
        <end position="267"/>
    </location>
</feature>
<dbReference type="InterPro" id="IPR031325">
    <property type="entry name" value="RHS_repeat"/>
</dbReference>
<dbReference type="InterPro" id="IPR006530">
    <property type="entry name" value="YD"/>
</dbReference>
<organism evidence="3 4">
    <name type="scientific">Actinokineospora diospyrosa</name>
    <dbReference type="NCBI Taxonomy" id="103728"/>
    <lineage>
        <taxon>Bacteria</taxon>
        <taxon>Bacillati</taxon>
        <taxon>Actinomycetota</taxon>
        <taxon>Actinomycetes</taxon>
        <taxon>Pseudonocardiales</taxon>
        <taxon>Pseudonocardiaceae</taxon>
        <taxon>Actinokineospora</taxon>
    </lineage>
</organism>
<dbReference type="Pfam" id="PF07591">
    <property type="entry name" value="PT-HINT"/>
    <property type="match status" value="1"/>
</dbReference>
<gene>
    <name evidence="3" type="ORF">LV75_003812</name>
</gene>
<evidence type="ECO:0000256" key="1">
    <source>
        <dbReference type="SAM" id="MobiDB-lite"/>
    </source>
</evidence>
<dbReference type="Pfam" id="PF05593">
    <property type="entry name" value="RHS_repeat"/>
    <property type="match status" value="1"/>
</dbReference>
<feature type="region of interest" description="Disordered" evidence="1">
    <location>
        <begin position="251"/>
        <end position="271"/>
    </location>
</feature>
<dbReference type="PANTHER" id="PTHR32305">
    <property type="match status" value="1"/>
</dbReference>
<evidence type="ECO:0000313" key="3">
    <source>
        <dbReference type="EMBL" id="MCP2271298.1"/>
    </source>
</evidence>
<dbReference type="Gene3D" id="2.170.16.10">
    <property type="entry name" value="Hedgehog/Intein (Hint) domain"/>
    <property type="match status" value="1"/>
</dbReference>
<sequence length="2346" mass="247762">MAEFTPVCRVSGSWGSEADVGGLTLSGRVRCRVLISVLVVSTALSGVSALPGVASAAEAERPQVSYTKSVTGGTPITSTPARLTDAAGRSAGAPITSWPTTASASIALSKPITDGRDRTAASPRTRAYAPGTPVWAATDSGGVTPGAVDVRVLGRDLAAKAGIDGVLVAATPSAAVKDAVTVGVDYAGFDSAAGGGFGARLRLVGLPACALSTPEVPSCRVQTPLAHANEAASKSVTTTVNKPTVFALTSGASSSSGAGSFTATSLSPEGSWTGGTQSGSFTYQYPIPVPPAASTLVPTVSLSYDSGSVDGKTAATQAQASWVGDGWASPSSFIERSYVSCSSSPGGTPSPVSTEDRCYAGEILTMSLKGATTSLVWDAAQGVYASASEPGTVVTRVTGSGNGSGTYNTEYWKVTDQSGTVFLFGRNQLPGWSAGKPLTNSVDSTPVFSSHPGEPCYNAAGFASSVCTMGYRWNLDYVVDVHQNAMSYYYKQDTNFYGQNNGAANVPYVRDSHLDRIDYGFLDGNAYGTAPNQVLFTTGDRCLTGTCSPLSAATAANWPDVPFDLNCASGTACGPKAPSFWSTVRLTTIETRQYDTAAAQYRPVDSIALTQTLPATGDTTPATLWLSGITRTAQDVTGGGSTTPITLPTVTFAGQAYPNRVDDPNDGLVPFTRYRISGVTTQTGATFGVSYTPISDCTWPVATAPSANGSRCFPVKWTPPGYSTPQNDWFHKYAVAAVSQSDNTGGVTSERLLTSYTYTGPAWHYDDNEVVKAADRTWGQWRGYQKVQVRTGQVGQPQTLAETVYYQGMHGDTLPSGTRSVTLTDSQGGAHVDDPRFAGQPLESTTYLGDGGPVESSTISSYWVSAPRATRSRTGLPALTATHTGTAETWSRQAVYSGASPTWRYTQTDRTFDPATGLPTFTYDHGDLSRTDQATCTSMTYAPANTALNIVGLVAETDVIAKPCGGVAPTTSAPTPAQVNALAAPTGVVRPDDVISNTRNFYDSPVLAQTWPQPATPTWPQAAPTRGDLSVVRAAAGYGAGAHSYQTTSATVHDSYGRPIESYDGRGGKLTTAYTMVGGLTTGTLATNVLGHTVSSTVRPARGLPVEGKDVNNVTTTTQYDPLGRVTGVWTANRPTSALATVKFTYALSQTAPSVVTSYKLTNEETYQVSYGIYDSLLRERQTQSPTPQGGRLLTNTFYDSHGWVVKRNSPYWDSSSTPNGTLVGFPDNQILSQQRYTFDGLGRAVVAVSQRAAVDVEKTTTVYGGDRVTAIPSTGGVVNASVTDALGRAVAIDQYTTAPAVAVPANTFSSRLTVTGGAKQTTQFTYNRLGRPHQKIDPAGNTWTTGYNLLGQVVSSTDPDSGILTSTYDLGGNLSSNTDARGATVSYAYDSFNRRTAQYDGPTSASPLLASWEYDGGPGGLPFAKGRLTSSTSYVYAGSTAYAYTTKTTTGFNVFGSRLDTTVVIPTNEGALGTTYKFTHKYNSTLGRQTYDLIPAGGGLPQENLAYSYTNMELLSGLGSQVAGYASGTGYDAYSRPTYVDITPTGNTGDLTFSYDDHTGALLNRTYANNTGIIDNAEYKYDLAGNLTQEKSTRNNSTTETQCYRYDGLARLSQAWTATDLCAADPSTNGGATVGNPLGAASTYWTTWTFDAVGDRTSQVQHGLSGAADTTTTYNYPTGGATTVRPHALTGTTTTGPGGTSSTSYGYDATGNTTSRTLPSGNQTLTWNTNGRLDTVTTTSGATKYVYDADGNQLIRRDPGKTTLYLPFQELVLDTATNAVTGTRFYALPAGGQAVRTGSGTNYRFELTDRHGTGTLSLNNTGQTPTWRQSTPYGEARGPQPPWTTQHGFLNKPVNSATGLTDIGARKYDASLGRFISVDPILDAGDPQSWTGYAYVNNNPTSASDPSGLIADYDNIGLEYSTSTLRNEAAAAVRYDDVVSGNNKERTKQPKIAGVIVPTFDELRKRIRGHNYNDGEYLRAVADWAKNMCGGGGFTGGPEDFCREVHDAGMLEVDREVLLSLIPGYGVYKCVTGDTSSCYTMWIDFVPFGKIAGKVGKKIDGFVGGAAKSAAETATESSVTRALASGFCNTSGHSFVSGTHVLMADGTTKPIEEIKVGDVVANSTPGSDNLEPHPVTALHVTDKDTNFITVTASTPEGPDDIVVTEHHLFFDPTTATWHRASDLTPGTTLQSPGADTKVLTARSHTMTTRTYDLTIDQVHTYYVLAGLSPVLVHNDKICGETALELGDWEHIQDSHRRGGKDVREGSGIFLGEDEEVRKRIIETIDRGYSRANTRDPITKKMRPGEVYEWDFGADVGVSGPQSGGRTLTSIRVVVHEGRVVTAFPF</sequence>
<dbReference type="InterPro" id="IPR022385">
    <property type="entry name" value="Rhs_assc_core"/>
</dbReference>
<name>A0ABT1IF74_9PSEU</name>
<feature type="domain" description="Hint" evidence="2">
    <location>
        <begin position="2093"/>
        <end position="2194"/>
    </location>
</feature>
<keyword evidence="4" id="KW-1185">Reference proteome</keyword>
<accession>A0ABT1IF74</accession>
<dbReference type="PANTHER" id="PTHR32305:SF17">
    <property type="entry name" value="TRNA NUCLEASE WAPA"/>
    <property type="match status" value="1"/>
</dbReference>
<feature type="compositionally biased region" description="Polar residues" evidence="1">
    <location>
        <begin position="1713"/>
        <end position="1724"/>
    </location>
</feature>